<reference evidence="2" key="1">
    <citation type="submission" date="2016-07" db="EMBL/GenBank/DDBJ databases">
        <title>Sequence Frankia sp. strain CcI1.17.</title>
        <authorList>
            <person name="Ghodhbane-Gtari F."/>
            <person name="Swanson E."/>
            <person name="Gueddou A."/>
            <person name="Morris K."/>
            <person name="Hezbri K."/>
            <person name="Ktari A."/>
            <person name="Nouioui I."/>
            <person name="Abebe-Akele F."/>
            <person name="Simpson S."/>
            <person name="Thomas K."/>
            <person name="Gtari M."/>
            <person name="Tisa L.S."/>
            <person name="Hurst S."/>
        </authorList>
    </citation>
    <scope>NUCLEOTIDE SEQUENCE [LARGE SCALE GENOMIC DNA]</scope>
    <source>
        <strain evidence="2">Cc1.17</strain>
    </source>
</reference>
<dbReference type="Proteomes" id="UP000179627">
    <property type="component" value="Unassembled WGS sequence"/>
</dbReference>
<dbReference type="EMBL" id="MBLM01000131">
    <property type="protein sequence ID" value="OHV33446.1"/>
    <property type="molecule type" value="Genomic_DNA"/>
</dbReference>
<comment type="caution">
    <text evidence="1">The sequence shown here is derived from an EMBL/GenBank/DDBJ whole genome shotgun (WGS) entry which is preliminary data.</text>
</comment>
<evidence type="ECO:0000313" key="1">
    <source>
        <dbReference type="EMBL" id="OHV33446.1"/>
    </source>
</evidence>
<dbReference type="RefSeq" id="WP_071086945.1">
    <property type="nucleotide sequence ID" value="NZ_MBLM01000131.1"/>
</dbReference>
<dbReference type="AlphaFoldDB" id="A0A1S1QIL1"/>
<name>A0A1S1QIL1_9ACTN</name>
<sequence>MDTVLAARVCPRPLTQARVVADPDDRGRGFLLIAVAASVSGPHAVAGAGGTLTYPRRSGPTTVNLSEEEVAQAYRRRFGSAAGPSRRDAGGASAMLCAWSTCPECRDRRWTG</sequence>
<accession>A0A1S1QIL1</accession>
<protein>
    <submittedName>
        <fullName evidence="1">Uncharacterized protein</fullName>
    </submittedName>
</protein>
<evidence type="ECO:0000313" key="2">
    <source>
        <dbReference type="Proteomes" id="UP000179627"/>
    </source>
</evidence>
<proteinExistence type="predicted"/>
<keyword evidence="2" id="KW-1185">Reference proteome</keyword>
<gene>
    <name evidence="1" type="ORF">CC117_22500</name>
</gene>
<organism evidence="1 2">
    <name type="scientific">Parafrankia colletiae</name>
    <dbReference type="NCBI Taxonomy" id="573497"/>
    <lineage>
        <taxon>Bacteria</taxon>
        <taxon>Bacillati</taxon>
        <taxon>Actinomycetota</taxon>
        <taxon>Actinomycetes</taxon>
        <taxon>Frankiales</taxon>
        <taxon>Frankiaceae</taxon>
        <taxon>Parafrankia</taxon>
    </lineage>
</organism>